<feature type="domain" description="Copper amine oxidase-like N-terminal" evidence="2">
    <location>
        <begin position="363"/>
        <end position="461"/>
    </location>
</feature>
<dbReference type="Gene3D" id="3.40.33.10">
    <property type="entry name" value="CAP"/>
    <property type="match status" value="1"/>
</dbReference>
<dbReference type="CDD" id="cd05379">
    <property type="entry name" value="CAP_bacterial"/>
    <property type="match status" value="1"/>
</dbReference>
<evidence type="ECO:0000313" key="4">
    <source>
        <dbReference type="Proteomes" id="UP001595882"/>
    </source>
</evidence>
<dbReference type="Pfam" id="PF00188">
    <property type="entry name" value="CAP"/>
    <property type="match status" value="1"/>
</dbReference>
<protein>
    <submittedName>
        <fullName evidence="3">Stalk domain-containing protein</fullName>
    </submittedName>
</protein>
<name>A0ABV8WWF6_9BACI</name>
<comment type="caution">
    <text evidence="3">The sequence shown here is derived from an EMBL/GenBank/DDBJ whole genome shotgun (WGS) entry which is preliminary data.</text>
</comment>
<dbReference type="InterPro" id="IPR012854">
    <property type="entry name" value="Cu_amine_oxidase-like_N"/>
</dbReference>
<dbReference type="Gene3D" id="3.30.457.10">
    <property type="entry name" value="Copper amine oxidase-like, N-terminal domain"/>
    <property type="match status" value="1"/>
</dbReference>
<dbReference type="InterPro" id="IPR035940">
    <property type="entry name" value="CAP_sf"/>
</dbReference>
<dbReference type="Proteomes" id="UP001595882">
    <property type="component" value="Unassembled WGS sequence"/>
</dbReference>
<dbReference type="EMBL" id="JBHSDT010000004">
    <property type="protein sequence ID" value="MFC4402946.1"/>
    <property type="molecule type" value="Genomic_DNA"/>
</dbReference>
<dbReference type="SUPFAM" id="SSF55383">
    <property type="entry name" value="Copper amine oxidase, domain N"/>
    <property type="match status" value="1"/>
</dbReference>
<organism evidence="3 4">
    <name type="scientific">Gracilibacillus xinjiangensis</name>
    <dbReference type="NCBI Taxonomy" id="1193282"/>
    <lineage>
        <taxon>Bacteria</taxon>
        <taxon>Bacillati</taxon>
        <taxon>Bacillota</taxon>
        <taxon>Bacilli</taxon>
        <taxon>Bacillales</taxon>
        <taxon>Bacillaceae</taxon>
        <taxon>Gracilibacillus</taxon>
    </lineage>
</organism>
<dbReference type="InterPro" id="IPR014044">
    <property type="entry name" value="CAP_dom"/>
</dbReference>
<evidence type="ECO:0000313" key="3">
    <source>
        <dbReference type="EMBL" id="MFC4402946.1"/>
    </source>
</evidence>
<dbReference type="InterPro" id="IPR036582">
    <property type="entry name" value="Mao_N_sf"/>
</dbReference>
<proteinExistence type="predicted"/>
<dbReference type="RefSeq" id="WP_390251018.1">
    <property type="nucleotide sequence ID" value="NZ_JBHSDT010000004.1"/>
</dbReference>
<accession>A0ABV8WWF6</accession>
<gene>
    <name evidence="3" type="ORF">ACFOY7_07655</name>
</gene>
<feature type="domain" description="SCP" evidence="1">
    <location>
        <begin position="81"/>
        <end position="191"/>
    </location>
</feature>
<sequence length="467" mass="53563">MSNGLQKGIIVILLLFCLLPTENIAAVELDFLSKEEIKKMGQEVEKIQIRKTHEEAPSISYPYQLGKVDESLLHQAIQGTNFVRRLAGLPGDVIINQDLNDLAQHGALLLAASQDFSHNPKRPADMDEELYKKGYQSTSSSNISYGRDNLWANIRDGYMPDTGHNIDEVGHRRWILNPPLQKTGFGLVAGNGTMQVFDQSRQEQVEYDYIAWPVSSFPSEIFKGDHPWSVSLNPDKYQAPDVNDVQVVLAREYDNKQWVFDHEDNNISSMNNYFTVDNQNFGINNAIIFRPKGISRYVGKYKVKITGIRNLNGEPVPVEYEVDFFSMDNYFSKGEKELIKIGIILESDYAYLFNQEDQIELYHDRPFIYRNHTMVPLRLITEYLKMNVSWDQESGEIEITEGNTIIKLQANSEQAFINDQLYHLDVEPQIINGVTFVPVRFISEGLGAKVDWNHKENKVTISRIYTH</sequence>
<evidence type="ECO:0000259" key="1">
    <source>
        <dbReference type="Pfam" id="PF00188"/>
    </source>
</evidence>
<evidence type="ECO:0000259" key="2">
    <source>
        <dbReference type="Pfam" id="PF07833"/>
    </source>
</evidence>
<reference evidence="4" key="1">
    <citation type="journal article" date="2019" name="Int. J. Syst. Evol. Microbiol.">
        <title>The Global Catalogue of Microorganisms (GCM) 10K type strain sequencing project: providing services to taxonomists for standard genome sequencing and annotation.</title>
        <authorList>
            <consortium name="The Broad Institute Genomics Platform"/>
            <consortium name="The Broad Institute Genome Sequencing Center for Infectious Disease"/>
            <person name="Wu L."/>
            <person name="Ma J."/>
        </authorList>
    </citation>
    <scope>NUCLEOTIDE SEQUENCE [LARGE SCALE GENOMIC DNA]</scope>
    <source>
        <strain evidence="4">CCUG 37865</strain>
    </source>
</reference>
<keyword evidence="4" id="KW-1185">Reference proteome</keyword>
<dbReference type="SUPFAM" id="SSF55797">
    <property type="entry name" value="PR-1-like"/>
    <property type="match status" value="1"/>
</dbReference>
<dbReference type="Pfam" id="PF07833">
    <property type="entry name" value="Cu_amine_oxidN1"/>
    <property type="match status" value="1"/>
</dbReference>